<feature type="region of interest" description="Disordered" evidence="1">
    <location>
        <begin position="270"/>
        <end position="314"/>
    </location>
</feature>
<comment type="caution">
    <text evidence="4">The sequence shown here is derived from an EMBL/GenBank/DDBJ whole genome shotgun (WGS) entry which is preliminary data.</text>
</comment>
<keyword evidence="2" id="KW-0732">Signal</keyword>
<dbReference type="STRING" id="46506.AA415_00097"/>
<feature type="signal peptide" evidence="2">
    <location>
        <begin position="1"/>
        <end position="22"/>
    </location>
</feature>
<feature type="chain" id="PRO_5007131124" description="DUF4296 domain-containing protein" evidence="2">
    <location>
        <begin position="23"/>
        <end position="314"/>
    </location>
</feature>
<dbReference type="Proteomes" id="UP000056419">
    <property type="component" value="Unassembled WGS sequence"/>
</dbReference>
<accession>A0A108TCP7</accession>
<protein>
    <recommendedName>
        <fullName evidence="3">DUF4296 domain-containing protein</fullName>
    </recommendedName>
</protein>
<reference evidence="4 5" key="1">
    <citation type="journal article" date="2016" name="BMC Genomics">
        <title>Type VI secretion systems of human gut Bacteroidales segregate into three genetic architectures, two of which are contained on mobile genetic elements.</title>
        <authorList>
            <person name="Coyne M.J."/>
            <person name="Roelofs K.G."/>
            <person name="Comstock L.E."/>
        </authorList>
    </citation>
    <scope>NUCLEOTIDE SEQUENCE [LARGE SCALE GENOMIC DNA]</scope>
    <source>
        <strain evidence="4 5">CL09T03C01</strain>
    </source>
</reference>
<evidence type="ECO:0000256" key="1">
    <source>
        <dbReference type="SAM" id="MobiDB-lite"/>
    </source>
</evidence>
<dbReference type="InterPro" id="IPR025381">
    <property type="entry name" value="DUF4296"/>
</dbReference>
<evidence type="ECO:0000313" key="4">
    <source>
        <dbReference type="EMBL" id="KWR57563.1"/>
    </source>
</evidence>
<keyword evidence="5" id="KW-1185">Reference proteome</keyword>
<organism evidence="4 5">
    <name type="scientific">Bacteroides stercoris</name>
    <dbReference type="NCBI Taxonomy" id="46506"/>
    <lineage>
        <taxon>Bacteria</taxon>
        <taxon>Pseudomonadati</taxon>
        <taxon>Bacteroidota</taxon>
        <taxon>Bacteroidia</taxon>
        <taxon>Bacteroidales</taxon>
        <taxon>Bacteroidaceae</taxon>
        <taxon>Bacteroides</taxon>
    </lineage>
</organism>
<dbReference type="RefSeq" id="WP_060384953.1">
    <property type="nucleotide sequence ID" value="NZ_LRGC01000001.1"/>
</dbReference>
<name>A0A108TCP7_BACSE</name>
<dbReference type="Pfam" id="PF14129">
    <property type="entry name" value="DUF4296"/>
    <property type="match status" value="1"/>
</dbReference>
<feature type="compositionally biased region" description="Basic and acidic residues" evidence="1">
    <location>
        <begin position="270"/>
        <end position="302"/>
    </location>
</feature>
<dbReference type="PROSITE" id="PS51257">
    <property type="entry name" value="PROKAR_LIPOPROTEIN"/>
    <property type="match status" value="1"/>
</dbReference>
<proteinExistence type="predicted"/>
<evidence type="ECO:0000313" key="5">
    <source>
        <dbReference type="Proteomes" id="UP000056419"/>
    </source>
</evidence>
<dbReference type="PATRIC" id="fig|46506.5.peg.107"/>
<dbReference type="EMBL" id="LRGC01000001">
    <property type="protein sequence ID" value="KWR57563.1"/>
    <property type="molecule type" value="Genomic_DNA"/>
</dbReference>
<sequence length="314" mass="36513" precursor="true">MKRKRRIQWYYSVILLAFGLTACQVKRPDTVISDAKMENVLYDFHIAKAMGEEVPYSESYKRVLYIESVYRKHGITQADFDTSMVWYARHPDALTKVYEKVNQRLKAERDGINHLIALRDNKPKESSPGDSIDVWRGRHICYLTGTPMDNKLTFTLPSDTNFKDRDTLRWTVRFRFLNGTPDSLHAPLMAMQVLYAKDTLNDMLKVKQSGTETISLFADTLGEIKEIRGFIYYPAQQSTRDVLADRISLMRYHAKDTLFKALADSLEAGDKELKKDPVPGKPAELKRQSEEKDTIRQRSERRPRPRLRQTTEKQ</sequence>
<feature type="domain" description="DUF4296" evidence="3">
    <location>
        <begin position="28"/>
        <end position="110"/>
    </location>
</feature>
<evidence type="ECO:0000259" key="3">
    <source>
        <dbReference type="Pfam" id="PF14129"/>
    </source>
</evidence>
<gene>
    <name evidence="4" type="ORF">AA415_00097</name>
</gene>
<dbReference type="AlphaFoldDB" id="A0A108TCP7"/>
<evidence type="ECO:0000256" key="2">
    <source>
        <dbReference type="SAM" id="SignalP"/>
    </source>
</evidence>